<feature type="signal peptide" evidence="1">
    <location>
        <begin position="1"/>
        <end position="22"/>
    </location>
</feature>
<dbReference type="Pfam" id="PF16215">
    <property type="entry name" value="DUF4876"/>
    <property type="match status" value="1"/>
</dbReference>
<evidence type="ECO:0000256" key="1">
    <source>
        <dbReference type="SAM" id="SignalP"/>
    </source>
</evidence>
<dbReference type="InterPro" id="IPR032627">
    <property type="entry name" value="DUF4876"/>
</dbReference>
<keyword evidence="3" id="KW-1185">Reference proteome</keyword>
<evidence type="ECO:0000313" key="2">
    <source>
        <dbReference type="EMBL" id="SHE75701.1"/>
    </source>
</evidence>
<keyword evidence="1" id="KW-0732">Signal</keyword>
<dbReference type="STRING" id="288992.SAMN04488522_1011117"/>
<dbReference type="Proteomes" id="UP000184287">
    <property type="component" value="Unassembled WGS sequence"/>
</dbReference>
<reference evidence="3" key="1">
    <citation type="submission" date="2016-11" db="EMBL/GenBank/DDBJ databases">
        <authorList>
            <person name="Varghese N."/>
            <person name="Submissions S."/>
        </authorList>
    </citation>
    <scope>NUCLEOTIDE SEQUENCE [LARGE SCALE GENOMIC DNA]</scope>
    <source>
        <strain evidence="3">DSM 16990</strain>
    </source>
</reference>
<evidence type="ECO:0000313" key="3">
    <source>
        <dbReference type="Proteomes" id="UP000184287"/>
    </source>
</evidence>
<sequence>MKINLRALCLPLCALLCLTACKKDKQLGSKEVALTLRLENPQGLAAVSLSGVKITFREINSGKETVSSNVSGNTLSVSLAEGAYDISLDGNISYQLEGKTITGKTGALKQGLVLTGAQHTESLKLFLGQAGGGFVIQEIFFTGTLSPEGKQYLGDKYFKIYNNSGETLYADGLVIAQSAFQTATKEKYTPDVMSSAVAVESVIMIPGSGKQYPVLPGKYIVVSEDAINHKTNNANSIDLSKADFEFFYEDSDDIDNPQVPNMETVYSKFNPNNRGYNSYVLARFEKGVNDFLSNYKYDFSYDFVNDGVSFPVESNEYKIPNSWILDAVNLSVQSEFQWIVTDPALDMGWTFCAKVSDDAARYGKSVRRRVLAIAVDGREILKDTNNSTNDFEAGLRPSLMK</sequence>
<feature type="chain" id="PRO_5013359089" description="DUF4876 domain-containing protein" evidence="1">
    <location>
        <begin position="23"/>
        <end position="401"/>
    </location>
</feature>
<evidence type="ECO:0008006" key="4">
    <source>
        <dbReference type="Google" id="ProtNLM"/>
    </source>
</evidence>
<gene>
    <name evidence="2" type="ORF">SAMN04488522_1011117</name>
</gene>
<accession>A0A1M4W355</accession>
<proteinExistence type="predicted"/>
<organism evidence="2 3">
    <name type="scientific">Pedobacter caeni</name>
    <dbReference type="NCBI Taxonomy" id="288992"/>
    <lineage>
        <taxon>Bacteria</taxon>
        <taxon>Pseudomonadati</taxon>
        <taxon>Bacteroidota</taxon>
        <taxon>Sphingobacteriia</taxon>
        <taxon>Sphingobacteriales</taxon>
        <taxon>Sphingobacteriaceae</taxon>
        <taxon>Pedobacter</taxon>
    </lineage>
</organism>
<dbReference type="AlphaFoldDB" id="A0A1M4W355"/>
<name>A0A1M4W355_9SPHI</name>
<dbReference type="EMBL" id="FQUQ01000001">
    <property type="protein sequence ID" value="SHE75701.1"/>
    <property type="molecule type" value="Genomic_DNA"/>
</dbReference>
<dbReference type="OrthoDB" id="1409865at2"/>
<protein>
    <recommendedName>
        <fullName evidence="4">DUF4876 domain-containing protein</fullName>
    </recommendedName>
</protein>